<comment type="similarity">
    <text evidence="2 8">Belongs to the pancreatic ribonuclease family.</text>
</comment>
<dbReference type="EMBL" id="JBBPFD010000006">
    <property type="protein sequence ID" value="KAK7922629.1"/>
    <property type="molecule type" value="Genomic_DNA"/>
</dbReference>
<feature type="domain" description="Ribonuclease A-domain" evidence="9">
    <location>
        <begin position="87"/>
        <end position="207"/>
    </location>
</feature>
<dbReference type="PANTHER" id="PTHR11437">
    <property type="entry name" value="RIBONUCLEASE"/>
    <property type="match status" value="1"/>
</dbReference>
<gene>
    <name evidence="10" type="ORF">WMY93_009531</name>
</gene>
<keyword evidence="6 8" id="KW-0378">Hydrolase</keyword>
<evidence type="ECO:0000256" key="5">
    <source>
        <dbReference type="ARBA" id="ARBA00022759"/>
    </source>
</evidence>
<comment type="subcellular location">
    <subcellularLocation>
        <location evidence="1">Secreted</location>
    </subcellularLocation>
</comment>
<evidence type="ECO:0000256" key="2">
    <source>
        <dbReference type="ARBA" id="ARBA00005600"/>
    </source>
</evidence>
<evidence type="ECO:0000313" key="11">
    <source>
        <dbReference type="Proteomes" id="UP001460270"/>
    </source>
</evidence>
<sequence>MTKQASGLQEEDKLTSADCGDLQQFVVWGPHYINIRAFQNLSISFHTTIMTGVHQTNTKMMRQVFFLLLVLMSVRAFLRKPKVRPEPYGQFKNFTKKHIIKKPMHVNECFNMLKTKNINSENRKCKKTNTFMEATVQDVIDVCKNGERIQVQNESMQKSRKLFRLTVCSVSQPGQFPHCKYKGEIKEAKVVIRCTDVNLPVHFHDEADYHDSGQHLGTDTESHEDLLGVLAAARSNSSAGTNFQAFRYKHENPTMTVNQCDNEIYNRHIVGDDGGCRPIHTFIKADIQHIIPVCNEAGISQGGNLMKSTTPFPVVVCRPTGTYPNCGYQGQAKTQYIIIACVGGLPVHFQTGTS</sequence>
<dbReference type="GO" id="GO:0005576">
    <property type="term" value="C:extracellular region"/>
    <property type="evidence" value="ECO:0007669"/>
    <property type="project" value="UniProtKB-SubCell"/>
</dbReference>
<keyword evidence="11" id="KW-1185">Reference proteome</keyword>
<protein>
    <recommendedName>
        <fullName evidence="9">Ribonuclease A-domain domain-containing protein</fullName>
    </recommendedName>
</protein>
<proteinExistence type="inferred from homology"/>
<keyword evidence="5 8" id="KW-0255">Endonuclease</keyword>
<dbReference type="GO" id="GO:0016787">
    <property type="term" value="F:hydrolase activity"/>
    <property type="evidence" value="ECO:0007669"/>
    <property type="project" value="UniProtKB-KW"/>
</dbReference>
<accession>A0AAW0PI89</accession>
<dbReference type="PANTHER" id="PTHR11437:SF10">
    <property type="entry name" value="ANGIOGENIN-RELATED"/>
    <property type="match status" value="1"/>
</dbReference>
<name>A0AAW0PI89_9GOBI</name>
<organism evidence="10 11">
    <name type="scientific">Mugilogobius chulae</name>
    <name type="common">yellowstripe goby</name>
    <dbReference type="NCBI Taxonomy" id="88201"/>
    <lineage>
        <taxon>Eukaryota</taxon>
        <taxon>Metazoa</taxon>
        <taxon>Chordata</taxon>
        <taxon>Craniata</taxon>
        <taxon>Vertebrata</taxon>
        <taxon>Euteleostomi</taxon>
        <taxon>Actinopterygii</taxon>
        <taxon>Neopterygii</taxon>
        <taxon>Teleostei</taxon>
        <taxon>Neoteleostei</taxon>
        <taxon>Acanthomorphata</taxon>
        <taxon>Gobiaria</taxon>
        <taxon>Gobiiformes</taxon>
        <taxon>Gobioidei</taxon>
        <taxon>Gobiidae</taxon>
        <taxon>Gobionellinae</taxon>
        <taxon>Mugilogobius</taxon>
    </lineage>
</organism>
<dbReference type="PROSITE" id="PS00127">
    <property type="entry name" value="RNASE_PANCREATIC"/>
    <property type="match status" value="1"/>
</dbReference>
<dbReference type="InterPro" id="IPR023412">
    <property type="entry name" value="RNaseA_domain"/>
</dbReference>
<dbReference type="Gene3D" id="3.10.130.10">
    <property type="entry name" value="Ribonuclease A-like domain"/>
    <property type="match status" value="2"/>
</dbReference>
<dbReference type="InterPro" id="IPR023411">
    <property type="entry name" value="RNaseA_AS"/>
</dbReference>
<evidence type="ECO:0000313" key="10">
    <source>
        <dbReference type="EMBL" id="KAK7922629.1"/>
    </source>
</evidence>
<keyword evidence="4 8" id="KW-0540">Nuclease</keyword>
<dbReference type="GO" id="GO:0004519">
    <property type="term" value="F:endonuclease activity"/>
    <property type="evidence" value="ECO:0007669"/>
    <property type="project" value="UniProtKB-KW"/>
</dbReference>
<evidence type="ECO:0000256" key="3">
    <source>
        <dbReference type="ARBA" id="ARBA00022525"/>
    </source>
</evidence>
<dbReference type="GO" id="GO:0003676">
    <property type="term" value="F:nucleic acid binding"/>
    <property type="evidence" value="ECO:0007669"/>
    <property type="project" value="InterPro"/>
</dbReference>
<evidence type="ECO:0000256" key="1">
    <source>
        <dbReference type="ARBA" id="ARBA00004613"/>
    </source>
</evidence>
<evidence type="ECO:0000256" key="6">
    <source>
        <dbReference type="ARBA" id="ARBA00022801"/>
    </source>
</evidence>
<evidence type="ECO:0000256" key="7">
    <source>
        <dbReference type="ARBA" id="ARBA00023157"/>
    </source>
</evidence>
<dbReference type="InterPro" id="IPR001427">
    <property type="entry name" value="RNaseA"/>
</dbReference>
<dbReference type="InterPro" id="IPR036816">
    <property type="entry name" value="RNaseA-like_dom_sf"/>
</dbReference>
<dbReference type="GO" id="GO:0050830">
    <property type="term" value="P:defense response to Gram-positive bacterium"/>
    <property type="evidence" value="ECO:0007669"/>
    <property type="project" value="TreeGrafter"/>
</dbReference>
<evidence type="ECO:0000256" key="4">
    <source>
        <dbReference type="ARBA" id="ARBA00022722"/>
    </source>
</evidence>
<dbReference type="Proteomes" id="UP001460270">
    <property type="component" value="Unassembled WGS sequence"/>
</dbReference>
<evidence type="ECO:0000256" key="8">
    <source>
        <dbReference type="RuleBase" id="RU000651"/>
    </source>
</evidence>
<dbReference type="SUPFAM" id="SSF54076">
    <property type="entry name" value="RNase A-like"/>
    <property type="match status" value="2"/>
</dbReference>
<reference evidence="11" key="1">
    <citation type="submission" date="2024-04" db="EMBL/GenBank/DDBJ databases">
        <title>Salinicola lusitanus LLJ914,a marine bacterium isolated from the Okinawa Trough.</title>
        <authorList>
            <person name="Li J."/>
        </authorList>
    </citation>
    <scope>NUCLEOTIDE SEQUENCE [LARGE SCALE GENOMIC DNA]</scope>
</reference>
<dbReference type="GO" id="GO:0004540">
    <property type="term" value="F:RNA nuclease activity"/>
    <property type="evidence" value="ECO:0007669"/>
    <property type="project" value="TreeGrafter"/>
</dbReference>
<dbReference type="AlphaFoldDB" id="A0AAW0PI89"/>
<comment type="caution">
    <text evidence="10">The sequence shown here is derived from an EMBL/GenBank/DDBJ whole genome shotgun (WGS) entry which is preliminary data.</text>
</comment>
<feature type="domain" description="Ribonuclease A-domain" evidence="9">
    <location>
        <begin position="239"/>
        <end position="353"/>
    </location>
</feature>
<evidence type="ECO:0000259" key="9">
    <source>
        <dbReference type="SMART" id="SM00092"/>
    </source>
</evidence>
<keyword evidence="3" id="KW-0964">Secreted</keyword>
<dbReference type="SMART" id="SM00092">
    <property type="entry name" value="RNAse_Pc"/>
    <property type="match status" value="2"/>
</dbReference>
<keyword evidence="7" id="KW-1015">Disulfide bond</keyword>
<dbReference type="Pfam" id="PF00074">
    <property type="entry name" value="RnaseA"/>
    <property type="match status" value="2"/>
</dbReference>